<sequence>MNHLDALLMEIVESPDEDHPRLVFADYLEDRGDPRGEFVRVQCELATGGCSAARQRELELREADLLAAHRAEWIAAVPPALAEAVQFRRGFIEHLRAASPLLTEHADAMFRVAPTLSSIDLDCTGYRDVELANWRHSLRITELSLRGVLSLEDLKLLGRSRYLPQLRSLALLRVPLAVAGARELAASTGLKGVQTLRLDQNALGDAGVQELAAMKNMPRLTSLRLFGNEIGTAGARAITLSPRLGSLTSLSLFANSIGNAGVQSLAVNASSVRLRELDLACTGISNEAAEMLASSRLLQNLKLLDLRINFLSRQQEESLIRQFGDRVLLRTFPNGFPFRNSHGDEQGHGSTPLVK</sequence>
<accession>A0A518DRG8</accession>
<dbReference type="GO" id="GO:0031267">
    <property type="term" value="F:small GTPase binding"/>
    <property type="evidence" value="ECO:0007669"/>
    <property type="project" value="TreeGrafter"/>
</dbReference>
<dbReference type="NCBIfam" id="TIGR02996">
    <property type="entry name" value="rpt_mate_G_obs"/>
    <property type="match status" value="1"/>
</dbReference>
<keyword evidence="1" id="KW-0343">GTPase activation</keyword>
<protein>
    <submittedName>
        <fullName evidence="4">Leucine Rich repeats (2 copies)</fullName>
    </submittedName>
</protein>
<dbReference type="InterPro" id="IPR032675">
    <property type="entry name" value="LRR_dom_sf"/>
</dbReference>
<dbReference type="Gene3D" id="3.80.10.10">
    <property type="entry name" value="Ribonuclease Inhibitor"/>
    <property type="match status" value="2"/>
</dbReference>
<dbReference type="InterPro" id="IPR027038">
    <property type="entry name" value="RanGap"/>
</dbReference>
<organism evidence="4 5">
    <name type="scientific">Lignipirellula cremea</name>
    <dbReference type="NCBI Taxonomy" id="2528010"/>
    <lineage>
        <taxon>Bacteria</taxon>
        <taxon>Pseudomonadati</taxon>
        <taxon>Planctomycetota</taxon>
        <taxon>Planctomycetia</taxon>
        <taxon>Pirellulales</taxon>
        <taxon>Pirellulaceae</taxon>
        <taxon>Lignipirellula</taxon>
    </lineage>
</organism>
<evidence type="ECO:0000313" key="5">
    <source>
        <dbReference type="Proteomes" id="UP000317648"/>
    </source>
</evidence>
<dbReference type="GO" id="GO:0005829">
    <property type="term" value="C:cytosol"/>
    <property type="evidence" value="ECO:0007669"/>
    <property type="project" value="TreeGrafter"/>
</dbReference>
<gene>
    <name evidence="4" type="ORF">Pla8534_22270</name>
</gene>
<dbReference type="Proteomes" id="UP000317648">
    <property type="component" value="Chromosome"/>
</dbReference>
<dbReference type="InterPro" id="IPR001611">
    <property type="entry name" value="Leu-rich_rpt"/>
</dbReference>
<evidence type="ECO:0000256" key="2">
    <source>
        <dbReference type="ARBA" id="ARBA00022614"/>
    </source>
</evidence>
<reference evidence="4 5" key="1">
    <citation type="submission" date="2019-02" db="EMBL/GenBank/DDBJ databases">
        <title>Deep-cultivation of Planctomycetes and their phenomic and genomic characterization uncovers novel biology.</title>
        <authorList>
            <person name="Wiegand S."/>
            <person name="Jogler M."/>
            <person name="Boedeker C."/>
            <person name="Pinto D."/>
            <person name="Vollmers J."/>
            <person name="Rivas-Marin E."/>
            <person name="Kohn T."/>
            <person name="Peeters S.H."/>
            <person name="Heuer A."/>
            <person name="Rast P."/>
            <person name="Oberbeckmann S."/>
            <person name="Bunk B."/>
            <person name="Jeske O."/>
            <person name="Meyerdierks A."/>
            <person name="Storesund J.E."/>
            <person name="Kallscheuer N."/>
            <person name="Luecker S."/>
            <person name="Lage O.M."/>
            <person name="Pohl T."/>
            <person name="Merkel B.J."/>
            <person name="Hornburger P."/>
            <person name="Mueller R.-W."/>
            <person name="Bruemmer F."/>
            <person name="Labrenz M."/>
            <person name="Spormann A.M."/>
            <person name="Op den Camp H."/>
            <person name="Overmann J."/>
            <person name="Amann R."/>
            <person name="Jetten M.S.M."/>
            <person name="Mascher T."/>
            <person name="Medema M.H."/>
            <person name="Devos D.P."/>
            <person name="Kaster A.-K."/>
            <person name="Ovreas L."/>
            <person name="Rohde M."/>
            <person name="Galperin M.Y."/>
            <person name="Jogler C."/>
        </authorList>
    </citation>
    <scope>NUCLEOTIDE SEQUENCE [LARGE SCALE GENOMIC DNA]</scope>
    <source>
        <strain evidence="4 5">Pla85_3_4</strain>
    </source>
</reference>
<dbReference type="InterPro" id="IPR014338">
    <property type="entry name" value="CHP02996_rpt-companion-dom"/>
</dbReference>
<evidence type="ECO:0000256" key="1">
    <source>
        <dbReference type="ARBA" id="ARBA00022468"/>
    </source>
</evidence>
<dbReference type="SMART" id="SM00368">
    <property type="entry name" value="LRR_RI"/>
    <property type="match status" value="3"/>
</dbReference>
<dbReference type="EMBL" id="CP036433">
    <property type="protein sequence ID" value="QDU94437.1"/>
    <property type="molecule type" value="Genomic_DNA"/>
</dbReference>
<dbReference type="GO" id="GO:0005096">
    <property type="term" value="F:GTPase activator activity"/>
    <property type="evidence" value="ECO:0007669"/>
    <property type="project" value="UniProtKB-KW"/>
</dbReference>
<dbReference type="RefSeq" id="WP_145052849.1">
    <property type="nucleotide sequence ID" value="NZ_CP036433.1"/>
</dbReference>
<dbReference type="SUPFAM" id="SSF52047">
    <property type="entry name" value="RNI-like"/>
    <property type="match status" value="1"/>
</dbReference>
<dbReference type="AlphaFoldDB" id="A0A518DRG8"/>
<dbReference type="OrthoDB" id="261413at2"/>
<evidence type="ECO:0000313" key="4">
    <source>
        <dbReference type="EMBL" id="QDU94437.1"/>
    </source>
</evidence>
<dbReference type="GO" id="GO:0048471">
    <property type="term" value="C:perinuclear region of cytoplasm"/>
    <property type="evidence" value="ECO:0007669"/>
    <property type="project" value="TreeGrafter"/>
</dbReference>
<dbReference type="KEGG" id="lcre:Pla8534_22270"/>
<evidence type="ECO:0000256" key="3">
    <source>
        <dbReference type="ARBA" id="ARBA00022737"/>
    </source>
</evidence>
<dbReference type="PANTHER" id="PTHR24113">
    <property type="entry name" value="RAN GTPASE-ACTIVATING PROTEIN 1"/>
    <property type="match status" value="1"/>
</dbReference>
<proteinExistence type="predicted"/>
<dbReference type="GO" id="GO:0006913">
    <property type="term" value="P:nucleocytoplasmic transport"/>
    <property type="evidence" value="ECO:0007669"/>
    <property type="project" value="TreeGrafter"/>
</dbReference>
<name>A0A518DRG8_9BACT</name>
<keyword evidence="3" id="KW-0677">Repeat</keyword>
<keyword evidence="2" id="KW-0433">Leucine-rich repeat</keyword>
<dbReference type="PANTHER" id="PTHR24113:SF12">
    <property type="entry name" value="RAN GTPASE-ACTIVATING PROTEIN 1"/>
    <property type="match status" value="1"/>
</dbReference>
<dbReference type="Pfam" id="PF13516">
    <property type="entry name" value="LRR_6"/>
    <property type="match status" value="4"/>
</dbReference>
<keyword evidence="5" id="KW-1185">Reference proteome</keyword>